<evidence type="ECO:0000313" key="3">
    <source>
        <dbReference type="Proteomes" id="UP001589854"/>
    </source>
</evidence>
<protein>
    <recommendedName>
        <fullName evidence="4">Citrate transporter-like domain-containing protein</fullName>
    </recommendedName>
</protein>
<feature type="transmembrane region" description="Helical" evidence="1">
    <location>
        <begin position="264"/>
        <end position="281"/>
    </location>
</feature>
<feature type="transmembrane region" description="Helical" evidence="1">
    <location>
        <begin position="186"/>
        <end position="204"/>
    </location>
</feature>
<name>A0ABV6GIA7_9BACI</name>
<gene>
    <name evidence="2" type="ORF">ACFFIX_18000</name>
</gene>
<dbReference type="Proteomes" id="UP001589854">
    <property type="component" value="Unassembled WGS sequence"/>
</dbReference>
<accession>A0ABV6GIA7</accession>
<feature type="transmembrane region" description="Helical" evidence="1">
    <location>
        <begin position="53"/>
        <end position="86"/>
    </location>
</feature>
<keyword evidence="1" id="KW-1133">Transmembrane helix</keyword>
<comment type="caution">
    <text evidence="2">The sequence shown here is derived from an EMBL/GenBank/DDBJ whole genome shotgun (WGS) entry which is preliminary data.</text>
</comment>
<keyword evidence="1" id="KW-0472">Membrane</keyword>
<feature type="transmembrane region" description="Helical" evidence="1">
    <location>
        <begin position="369"/>
        <end position="398"/>
    </location>
</feature>
<sequence length="471" mass="52050">MSLPISSPGKKTAPNVEKNMEKIQGIVICLLAVGFVMLQVFPQTVVEVSVSLLILAVIVGITPMIRGSTLTICLVLLFLAVGLMLYHNASPQEWLQAMRVNITLVALFLFAPLLGIPVRTGGYVEALKIVLSRKMNDPHFFFLGSKLLTHVLGVVINIGSVSIVYQLMKASTIKTPRLMANAINRGFISSIFWSPYFSAMALILSQLPIAWTSIVIYMLGLALISLLVSFLIERPLIESMDHSNGRKTVDDYEDKELRKAKRKVVELFFLLFLIMAVVLLLEAVISSSIVLIICLVSVVFPVLWCFLTGKRALYREEIKEHIFVGIPRMKKEIVLFLIAGFFSGAFLHSELSGQLVELINGLFGNFTIGIAFFLSLLIVLSAVVGLHPIVVVTILVTSIKPELIGLSPEYFAVLLLASWGISNTVSPATAVNNLLASLLKVDVFELSIRWNFKFVIIMLFLIPIYLEITGL</sequence>
<evidence type="ECO:0000313" key="2">
    <source>
        <dbReference type="EMBL" id="MFC0273299.1"/>
    </source>
</evidence>
<evidence type="ECO:0000256" key="1">
    <source>
        <dbReference type="SAM" id="Phobius"/>
    </source>
</evidence>
<feature type="transmembrane region" description="Helical" evidence="1">
    <location>
        <begin position="410"/>
        <end position="430"/>
    </location>
</feature>
<feature type="transmembrane region" description="Helical" evidence="1">
    <location>
        <begin position="140"/>
        <end position="165"/>
    </location>
</feature>
<feature type="transmembrane region" description="Helical" evidence="1">
    <location>
        <begin position="98"/>
        <end position="120"/>
    </location>
</feature>
<feature type="transmembrane region" description="Helical" evidence="1">
    <location>
        <begin position="287"/>
        <end position="307"/>
    </location>
</feature>
<keyword evidence="1" id="KW-0812">Transmembrane</keyword>
<feature type="transmembrane region" description="Helical" evidence="1">
    <location>
        <begin position="333"/>
        <end position="349"/>
    </location>
</feature>
<evidence type="ECO:0008006" key="4">
    <source>
        <dbReference type="Google" id="ProtNLM"/>
    </source>
</evidence>
<keyword evidence="3" id="KW-1185">Reference proteome</keyword>
<organism evidence="2 3">
    <name type="scientific">Metabacillus herbersteinensis</name>
    <dbReference type="NCBI Taxonomy" id="283816"/>
    <lineage>
        <taxon>Bacteria</taxon>
        <taxon>Bacillati</taxon>
        <taxon>Bacillota</taxon>
        <taxon>Bacilli</taxon>
        <taxon>Bacillales</taxon>
        <taxon>Bacillaceae</taxon>
        <taxon>Metabacillus</taxon>
    </lineage>
</organism>
<feature type="transmembrane region" description="Helical" evidence="1">
    <location>
        <begin position="210"/>
        <end position="232"/>
    </location>
</feature>
<feature type="transmembrane region" description="Helical" evidence="1">
    <location>
        <begin position="450"/>
        <end position="468"/>
    </location>
</feature>
<reference evidence="2 3" key="1">
    <citation type="submission" date="2024-09" db="EMBL/GenBank/DDBJ databases">
        <authorList>
            <person name="Sun Q."/>
            <person name="Mori K."/>
        </authorList>
    </citation>
    <scope>NUCLEOTIDE SEQUENCE [LARGE SCALE GENOMIC DNA]</scope>
    <source>
        <strain evidence="2 3">CCM 7228</strain>
    </source>
</reference>
<dbReference type="EMBL" id="JBHLVO010000018">
    <property type="protein sequence ID" value="MFC0273299.1"/>
    <property type="molecule type" value="Genomic_DNA"/>
</dbReference>
<feature type="transmembrane region" description="Helical" evidence="1">
    <location>
        <begin position="23"/>
        <end position="41"/>
    </location>
</feature>
<proteinExistence type="predicted"/>
<dbReference type="RefSeq" id="WP_378936454.1">
    <property type="nucleotide sequence ID" value="NZ_JBHLVO010000018.1"/>
</dbReference>